<feature type="transmembrane region" description="Helical" evidence="1">
    <location>
        <begin position="186"/>
        <end position="207"/>
    </location>
</feature>
<keyword evidence="1" id="KW-0472">Membrane</keyword>
<feature type="transmembrane region" description="Helical" evidence="1">
    <location>
        <begin position="350"/>
        <end position="370"/>
    </location>
</feature>
<dbReference type="Proteomes" id="UP000532010">
    <property type="component" value="Unassembled WGS sequence"/>
</dbReference>
<feature type="transmembrane region" description="Helical" evidence="1">
    <location>
        <begin position="33"/>
        <end position="57"/>
    </location>
</feature>
<feature type="transmembrane region" description="Helical" evidence="1">
    <location>
        <begin position="123"/>
        <end position="141"/>
    </location>
</feature>
<keyword evidence="3" id="KW-1185">Reference proteome</keyword>
<feature type="transmembrane region" description="Helical" evidence="1">
    <location>
        <begin position="69"/>
        <end position="89"/>
    </location>
</feature>
<dbReference type="AlphaFoldDB" id="A0A7W4VMS0"/>
<protein>
    <submittedName>
        <fullName evidence="2">MFS family permease</fullName>
    </submittedName>
</protein>
<evidence type="ECO:0000256" key="1">
    <source>
        <dbReference type="SAM" id="Phobius"/>
    </source>
</evidence>
<evidence type="ECO:0000313" key="2">
    <source>
        <dbReference type="EMBL" id="MBB3020049.1"/>
    </source>
</evidence>
<feature type="transmembrane region" description="Helical" evidence="1">
    <location>
        <begin position="290"/>
        <end position="310"/>
    </location>
</feature>
<dbReference type="Gene3D" id="1.20.1250.20">
    <property type="entry name" value="MFS general substrate transporter like domains"/>
    <property type="match status" value="1"/>
</dbReference>
<organism evidence="2 3">
    <name type="scientific">Microvirga lupini</name>
    <dbReference type="NCBI Taxonomy" id="420324"/>
    <lineage>
        <taxon>Bacteria</taxon>
        <taxon>Pseudomonadati</taxon>
        <taxon>Pseudomonadota</taxon>
        <taxon>Alphaproteobacteria</taxon>
        <taxon>Hyphomicrobiales</taxon>
        <taxon>Methylobacteriaceae</taxon>
        <taxon>Microvirga</taxon>
    </lineage>
</organism>
<sequence>MNSLAAMPRAGQLECICEPGALGENAMDRRGTLLLATGFAFSVLAQVLTLSILPLAGLSLAPSQGLASLPYAAFYIGAALASLPASLLLDSFGRRAAFSLGASLGAAGGLVLVWALVSMHFGALVLGAFWLGIAGGFSLFYRHAAVPVGSRGVTALLIVFGAATLAGLAAPSVAGLAEAAGLSRTFAGTAAAAALAHVASLAATAALPYQSRREQKTEAAVQLGCRSILLPTAIGSIGWFAMTALMGATPIAVIGCAPSEAVVGTVAWHVMAMYAPSLCLTFLPRAARPVPLSAGGCLLLAVGAIAFAFSSSVGGFSASAALVGAGWSLIMLGTTLWVNGHGPVPRWLLGAHDGTLLAGAVLGAFAASALA</sequence>
<feature type="transmembrane region" description="Helical" evidence="1">
    <location>
        <begin position="153"/>
        <end position="174"/>
    </location>
</feature>
<dbReference type="RefSeq" id="WP_183451597.1">
    <property type="nucleotide sequence ID" value="NZ_JACHWB010000003.1"/>
</dbReference>
<dbReference type="PANTHER" id="PTHR23534">
    <property type="entry name" value="MFS PERMEASE"/>
    <property type="match status" value="1"/>
</dbReference>
<feature type="transmembrane region" description="Helical" evidence="1">
    <location>
        <begin position="96"/>
        <end position="117"/>
    </location>
</feature>
<feature type="transmembrane region" description="Helical" evidence="1">
    <location>
        <begin position="266"/>
        <end position="283"/>
    </location>
</feature>
<keyword evidence="1" id="KW-1133">Transmembrane helix</keyword>
<accession>A0A7W4VMS0</accession>
<proteinExistence type="predicted"/>
<dbReference type="PANTHER" id="PTHR23534:SF1">
    <property type="entry name" value="MAJOR FACILITATOR SUPERFAMILY PROTEIN"/>
    <property type="match status" value="1"/>
</dbReference>
<keyword evidence="1" id="KW-0812">Transmembrane</keyword>
<gene>
    <name evidence="2" type="ORF">FHR70_003114</name>
</gene>
<feature type="transmembrane region" description="Helical" evidence="1">
    <location>
        <begin position="316"/>
        <end position="338"/>
    </location>
</feature>
<evidence type="ECO:0000313" key="3">
    <source>
        <dbReference type="Proteomes" id="UP000532010"/>
    </source>
</evidence>
<dbReference type="InterPro" id="IPR036259">
    <property type="entry name" value="MFS_trans_sf"/>
</dbReference>
<name>A0A7W4VMS0_9HYPH</name>
<dbReference type="SUPFAM" id="SSF103473">
    <property type="entry name" value="MFS general substrate transporter"/>
    <property type="match status" value="1"/>
</dbReference>
<feature type="transmembrane region" description="Helical" evidence="1">
    <location>
        <begin position="228"/>
        <end position="254"/>
    </location>
</feature>
<dbReference type="EMBL" id="JACHWB010000003">
    <property type="protein sequence ID" value="MBB3020049.1"/>
    <property type="molecule type" value="Genomic_DNA"/>
</dbReference>
<comment type="caution">
    <text evidence="2">The sequence shown here is derived from an EMBL/GenBank/DDBJ whole genome shotgun (WGS) entry which is preliminary data.</text>
</comment>
<reference evidence="2 3" key="1">
    <citation type="submission" date="2020-08" db="EMBL/GenBank/DDBJ databases">
        <title>The Agave Microbiome: Exploring the role of microbial communities in plant adaptations to desert environments.</title>
        <authorList>
            <person name="Partida-Martinez L.P."/>
        </authorList>
    </citation>
    <scope>NUCLEOTIDE SEQUENCE [LARGE SCALE GENOMIC DNA]</scope>
    <source>
        <strain evidence="2 3">AT3.9</strain>
    </source>
</reference>